<sequence length="246" mass="26789">MGTIAHRKKHVQEFYSGTKNQLGYLQDEHTERPSAEGQGTILRQLLASGLIKPPHPPNPWPSQDYPSQNSWVLTHTLLHTIHGTREPKEMQTEVLPELRPSIAIGVAQASGVSGSCLKVPGSCPRVWVPAPGSGSCLQLSASRPSDLSCLRINGNLHLQVSKPKEGGGHPALELANSTAAKARPRSPAHYQGPSMLTEAHRHIMLTAAYRQVYKSVPAMCPLEQMTPTHYRATCSQGYVPIRPCAH</sequence>
<comment type="caution">
    <text evidence="1">The sequence shown here is derived from an EMBL/GenBank/DDBJ whole genome shotgun (WGS) entry which is preliminary data.</text>
</comment>
<evidence type="ECO:0000313" key="1">
    <source>
        <dbReference type="EMBL" id="KAF3552538.1"/>
    </source>
</evidence>
<evidence type="ECO:0000313" key="2">
    <source>
        <dbReference type="Proteomes" id="UP000266723"/>
    </source>
</evidence>
<reference evidence="1 2" key="1">
    <citation type="journal article" date="2020" name="BMC Genomics">
        <title>Intraspecific diversification of the crop wild relative Brassica cretica Lam. using demographic model selection.</title>
        <authorList>
            <person name="Kioukis A."/>
            <person name="Michalopoulou V.A."/>
            <person name="Briers L."/>
            <person name="Pirintsos S."/>
            <person name="Studholme D.J."/>
            <person name="Pavlidis P."/>
            <person name="Sarris P.F."/>
        </authorList>
    </citation>
    <scope>NUCLEOTIDE SEQUENCE [LARGE SCALE GENOMIC DNA]</scope>
    <source>
        <strain evidence="2">cv. PFS-1207/04</strain>
    </source>
</reference>
<dbReference type="EMBL" id="QGKV02000832">
    <property type="protein sequence ID" value="KAF3552538.1"/>
    <property type="molecule type" value="Genomic_DNA"/>
</dbReference>
<gene>
    <name evidence="1" type="ORF">DY000_02006428</name>
</gene>
<keyword evidence="2" id="KW-1185">Reference proteome</keyword>
<protein>
    <submittedName>
        <fullName evidence="1">Uncharacterized protein</fullName>
    </submittedName>
</protein>
<name>A0ABQ7CMU6_BRACR</name>
<dbReference type="Proteomes" id="UP000266723">
    <property type="component" value="Unassembled WGS sequence"/>
</dbReference>
<accession>A0ABQ7CMU6</accession>
<proteinExistence type="predicted"/>
<organism evidence="1 2">
    <name type="scientific">Brassica cretica</name>
    <name type="common">Mustard</name>
    <dbReference type="NCBI Taxonomy" id="69181"/>
    <lineage>
        <taxon>Eukaryota</taxon>
        <taxon>Viridiplantae</taxon>
        <taxon>Streptophyta</taxon>
        <taxon>Embryophyta</taxon>
        <taxon>Tracheophyta</taxon>
        <taxon>Spermatophyta</taxon>
        <taxon>Magnoliopsida</taxon>
        <taxon>eudicotyledons</taxon>
        <taxon>Gunneridae</taxon>
        <taxon>Pentapetalae</taxon>
        <taxon>rosids</taxon>
        <taxon>malvids</taxon>
        <taxon>Brassicales</taxon>
        <taxon>Brassicaceae</taxon>
        <taxon>Brassiceae</taxon>
        <taxon>Brassica</taxon>
    </lineage>
</organism>